<keyword evidence="5 7" id="KW-0472">Membrane</keyword>
<feature type="transmembrane region" description="Helical" evidence="7">
    <location>
        <begin position="418"/>
        <end position="444"/>
    </location>
</feature>
<dbReference type="CDD" id="cd17316">
    <property type="entry name" value="MFS_SV2_like"/>
    <property type="match status" value="1"/>
</dbReference>
<evidence type="ECO:0000256" key="3">
    <source>
        <dbReference type="ARBA" id="ARBA00022692"/>
    </source>
</evidence>
<evidence type="ECO:0000256" key="4">
    <source>
        <dbReference type="ARBA" id="ARBA00022989"/>
    </source>
</evidence>
<dbReference type="EMBL" id="CACVBS010000036">
    <property type="protein sequence ID" value="CAA7262740.1"/>
    <property type="molecule type" value="Genomic_DNA"/>
</dbReference>
<name>A0A8S0VUU9_CYCAE</name>
<feature type="transmembrane region" description="Helical" evidence="7">
    <location>
        <begin position="450"/>
        <end position="471"/>
    </location>
</feature>
<gene>
    <name evidence="8" type="ORF">AAE3_LOCUS4834</name>
</gene>
<evidence type="ECO:0000313" key="8">
    <source>
        <dbReference type="EMBL" id="CAA7262740.1"/>
    </source>
</evidence>
<dbReference type="GO" id="GO:0022857">
    <property type="term" value="F:transmembrane transporter activity"/>
    <property type="evidence" value="ECO:0007669"/>
    <property type="project" value="InterPro"/>
</dbReference>
<evidence type="ECO:0000256" key="2">
    <source>
        <dbReference type="ARBA" id="ARBA00022448"/>
    </source>
</evidence>
<comment type="caution">
    <text evidence="8">The sequence shown here is derived from an EMBL/GenBank/DDBJ whole genome shotgun (WGS) entry which is preliminary data.</text>
</comment>
<evidence type="ECO:0008006" key="10">
    <source>
        <dbReference type="Google" id="ProtNLM"/>
    </source>
</evidence>
<dbReference type="InterPro" id="IPR011701">
    <property type="entry name" value="MFS"/>
</dbReference>
<dbReference type="AlphaFoldDB" id="A0A8S0VUU9"/>
<keyword evidence="9" id="KW-1185">Reference proteome</keyword>
<dbReference type="SUPFAM" id="SSF103473">
    <property type="entry name" value="MFS general substrate transporter"/>
    <property type="match status" value="2"/>
</dbReference>
<feature type="region of interest" description="Disordered" evidence="6">
    <location>
        <begin position="34"/>
        <end position="60"/>
    </location>
</feature>
<organism evidence="8 9">
    <name type="scientific">Cyclocybe aegerita</name>
    <name type="common">Black poplar mushroom</name>
    <name type="synonym">Agrocybe aegerita</name>
    <dbReference type="NCBI Taxonomy" id="1973307"/>
    <lineage>
        <taxon>Eukaryota</taxon>
        <taxon>Fungi</taxon>
        <taxon>Dikarya</taxon>
        <taxon>Basidiomycota</taxon>
        <taxon>Agaricomycotina</taxon>
        <taxon>Agaricomycetes</taxon>
        <taxon>Agaricomycetidae</taxon>
        <taxon>Agaricales</taxon>
        <taxon>Agaricineae</taxon>
        <taxon>Bolbitiaceae</taxon>
        <taxon>Cyclocybe</taxon>
    </lineage>
</organism>
<evidence type="ECO:0000256" key="7">
    <source>
        <dbReference type="SAM" id="Phobius"/>
    </source>
</evidence>
<dbReference type="InterPro" id="IPR036259">
    <property type="entry name" value="MFS_trans_sf"/>
</dbReference>
<evidence type="ECO:0000256" key="6">
    <source>
        <dbReference type="SAM" id="MobiDB-lite"/>
    </source>
</evidence>
<dbReference type="OrthoDB" id="3936150at2759"/>
<dbReference type="Pfam" id="PF07690">
    <property type="entry name" value="MFS_1"/>
    <property type="match status" value="1"/>
</dbReference>
<feature type="compositionally biased region" description="Polar residues" evidence="6">
    <location>
        <begin position="38"/>
        <end position="48"/>
    </location>
</feature>
<sequence>MSRQAIHEETSVTLSSGDSRTELRIAQNTAAMGLTPQLDENATPSSPHSDGEIEKGTNVGDTTYNRKVHLLNESLQEIGMGRYQWYLSFVTGFGLISDRVWIMAPGLILPSVVDEFHFKGPMLILAVQTGLLVGGPFWGPTADTWGRKIPFNVTLLLSATFSIASGFSPNYIYLSSLLAIVILGSSGNVVPGPDNHNPRIPSRVTPVYSDGNNGGLPDRSTRGDFVEDLKALEYGDEKAGTTPGRCRMWNVIKEKIRILIGIKPLFATPPLARSTIMLIAIWSTSLKLYSKGITPMPVIGLMSLATTLYMSFVTYYLSTRGVVFGDGSIYITYRNLVIISIFALPGPSFSAYLIECRLLGRRRTLAISTALTGVFVLATTSARSSTVLLLWNCANSVTSNMMYPALQTMTPELFPTKSRATGIGIVGTAYSISGVLAPVIALYANLTTAVPIYIAGAIYLVAAIIAVLIPYELRGRAAM</sequence>
<dbReference type="PANTHER" id="PTHR23511:SF5">
    <property type="entry name" value="MAJOR FACILITATOR-TYPE TRANSPORTER HXNZ-RELATED"/>
    <property type="match status" value="1"/>
</dbReference>
<feature type="transmembrane region" description="Helical" evidence="7">
    <location>
        <begin position="149"/>
        <end position="165"/>
    </location>
</feature>
<comment type="subcellular location">
    <subcellularLocation>
        <location evidence="1">Membrane</location>
        <topology evidence="1">Multi-pass membrane protein</topology>
    </subcellularLocation>
</comment>
<feature type="transmembrane region" description="Helical" evidence="7">
    <location>
        <begin position="298"/>
        <end position="318"/>
    </location>
</feature>
<protein>
    <recommendedName>
        <fullName evidence="10">Major facilitator superfamily (MFS) profile domain-containing protein</fullName>
    </recommendedName>
</protein>
<proteinExistence type="predicted"/>
<dbReference type="Proteomes" id="UP000467700">
    <property type="component" value="Unassembled WGS sequence"/>
</dbReference>
<evidence type="ECO:0000313" key="9">
    <source>
        <dbReference type="Proteomes" id="UP000467700"/>
    </source>
</evidence>
<feature type="transmembrane region" description="Helical" evidence="7">
    <location>
        <begin position="85"/>
        <end position="104"/>
    </location>
</feature>
<evidence type="ECO:0000256" key="5">
    <source>
        <dbReference type="ARBA" id="ARBA00023136"/>
    </source>
</evidence>
<keyword evidence="4 7" id="KW-1133">Transmembrane helix</keyword>
<evidence type="ECO:0000256" key="1">
    <source>
        <dbReference type="ARBA" id="ARBA00004141"/>
    </source>
</evidence>
<dbReference type="Gene3D" id="1.20.1250.20">
    <property type="entry name" value="MFS general substrate transporter like domains"/>
    <property type="match status" value="2"/>
</dbReference>
<feature type="transmembrane region" description="Helical" evidence="7">
    <location>
        <begin position="116"/>
        <end position="137"/>
    </location>
</feature>
<keyword evidence="2" id="KW-0813">Transport</keyword>
<dbReference type="GO" id="GO:0016020">
    <property type="term" value="C:membrane"/>
    <property type="evidence" value="ECO:0007669"/>
    <property type="project" value="UniProtKB-SubCell"/>
</dbReference>
<feature type="transmembrane region" description="Helical" evidence="7">
    <location>
        <begin position="365"/>
        <end position="382"/>
    </location>
</feature>
<accession>A0A8S0VUU9</accession>
<reference evidence="8 9" key="1">
    <citation type="submission" date="2020-01" db="EMBL/GenBank/DDBJ databases">
        <authorList>
            <person name="Gupta K D."/>
        </authorList>
    </citation>
    <scope>NUCLEOTIDE SEQUENCE [LARGE SCALE GENOMIC DNA]</scope>
</reference>
<dbReference type="PANTHER" id="PTHR23511">
    <property type="entry name" value="SYNAPTIC VESICLE GLYCOPROTEIN 2"/>
    <property type="match status" value="1"/>
</dbReference>
<keyword evidence="3 7" id="KW-0812">Transmembrane</keyword>
<feature type="transmembrane region" description="Helical" evidence="7">
    <location>
        <begin position="171"/>
        <end position="190"/>
    </location>
</feature>
<feature type="transmembrane region" description="Helical" evidence="7">
    <location>
        <begin position="330"/>
        <end position="353"/>
    </location>
</feature>